<protein>
    <recommendedName>
        <fullName evidence="10">Molybdopterin-synthase adenylyltransferase</fullName>
        <ecNumber evidence="9">2.7.7.80</ecNumber>
    </recommendedName>
    <alternativeName>
        <fullName evidence="13">MoaD protein adenylase</fullName>
    </alternativeName>
    <alternativeName>
        <fullName evidence="11">Molybdopterin-converting factor subunit 1 adenylase</fullName>
    </alternativeName>
    <alternativeName>
        <fullName evidence="12">Sulfur carrier protein MoaD adenylyltransferase</fullName>
    </alternativeName>
</protein>
<evidence type="ECO:0000256" key="13">
    <source>
        <dbReference type="ARBA" id="ARBA00078531"/>
    </source>
</evidence>
<evidence type="ECO:0000259" key="14">
    <source>
        <dbReference type="Pfam" id="PF00899"/>
    </source>
</evidence>
<organism evidence="15 16">
    <name type="scientific">Inmirania thermothiophila</name>
    <dbReference type="NCBI Taxonomy" id="1750597"/>
    <lineage>
        <taxon>Bacteria</taxon>
        <taxon>Pseudomonadati</taxon>
        <taxon>Pseudomonadota</taxon>
        <taxon>Gammaproteobacteria</taxon>
        <taxon>Chromatiales</taxon>
        <taxon>Ectothiorhodospiraceae</taxon>
        <taxon>Inmirania</taxon>
    </lineage>
</organism>
<dbReference type="InterPro" id="IPR045886">
    <property type="entry name" value="ThiF/MoeB/HesA"/>
</dbReference>
<evidence type="ECO:0000256" key="8">
    <source>
        <dbReference type="ARBA" id="ARBA00063809"/>
    </source>
</evidence>
<dbReference type="GO" id="GO:0004792">
    <property type="term" value="F:thiosulfate-cyanide sulfurtransferase activity"/>
    <property type="evidence" value="ECO:0007669"/>
    <property type="project" value="TreeGrafter"/>
</dbReference>
<keyword evidence="15" id="KW-0548">Nucleotidyltransferase</keyword>
<evidence type="ECO:0000256" key="7">
    <source>
        <dbReference type="ARBA" id="ARBA00055169"/>
    </source>
</evidence>
<dbReference type="Pfam" id="PF00899">
    <property type="entry name" value="ThiF"/>
    <property type="match status" value="1"/>
</dbReference>
<keyword evidence="16" id="KW-1185">Reference proteome</keyword>
<keyword evidence="5" id="KW-0067">ATP-binding</keyword>
<comment type="function">
    <text evidence="7">Catalyzes the adenylation by ATP of the carboxyl group of the C-terminal glycine of sulfur carrier protein MoaD.</text>
</comment>
<dbReference type="GO" id="GO:0061605">
    <property type="term" value="F:molybdopterin-synthase adenylyltransferase activity"/>
    <property type="evidence" value="ECO:0007669"/>
    <property type="project" value="UniProtKB-EC"/>
</dbReference>
<dbReference type="EC" id="2.7.7.80" evidence="9"/>
<sequence>MDDETLLRYSRQIMLPQVDIAGQERLLAAHAVILGLGGLGSPAALYLAAAGVGRLTLVDDDRVDLSNLQRQIVHGTPDIGRPKVASAAEALARINPDVRVETIGRRLGEAELAELAAGADVVLDGTDNFASRFTANAACQRAGTPLVSGAAIRFEGQVGVFLPGGPCYRCLYRDEGAPEDRCVNAGVFTPVVGVVGSLQAVEAMKLILGIGRSLSGRLLLLDLLGGEIRSVALRRDPACPVCSGAAARTG</sequence>
<evidence type="ECO:0000256" key="3">
    <source>
        <dbReference type="ARBA" id="ARBA00022679"/>
    </source>
</evidence>
<dbReference type="GO" id="GO:0005829">
    <property type="term" value="C:cytosol"/>
    <property type="evidence" value="ECO:0007669"/>
    <property type="project" value="TreeGrafter"/>
</dbReference>
<dbReference type="EMBL" id="RJVI01000001">
    <property type="protein sequence ID" value="ROR34799.1"/>
    <property type="molecule type" value="Genomic_DNA"/>
</dbReference>
<dbReference type="CDD" id="cd00757">
    <property type="entry name" value="ThiF_MoeB_HesA_family"/>
    <property type="match status" value="1"/>
</dbReference>
<dbReference type="OrthoDB" id="9804286at2"/>
<dbReference type="AlphaFoldDB" id="A0A3N1Y7K1"/>
<dbReference type="SUPFAM" id="SSF69572">
    <property type="entry name" value="Activating enzymes of the ubiquitin-like proteins"/>
    <property type="match status" value="1"/>
</dbReference>
<dbReference type="PANTHER" id="PTHR10953:SF102">
    <property type="entry name" value="ADENYLYLTRANSFERASE AND SULFURTRANSFERASE MOCS3"/>
    <property type="match status" value="1"/>
</dbReference>
<dbReference type="GO" id="GO:0008641">
    <property type="term" value="F:ubiquitin-like modifier activating enzyme activity"/>
    <property type="evidence" value="ECO:0007669"/>
    <property type="project" value="InterPro"/>
</dbReference>
<evidence type="ECO:0000256" key="9">
    <source>
        <dbReference type="ARBA" id="ARBA00066884"/>
    </source>
</evidence>
<accession>A0A3N1Y7K1</accession>
<keyword evidence="4" id="KW-0547">Nucleotide-binding</keyword>
<evidence type="ECO:0000313" key="16">
    <source>
        <dbReference type="Proteomes" id="UP000276634"/>
    </source>
</evidence>
<dbReference type="GO" id="GO:0005524">
    <property type="term" value="F:ATP binding"/>
    <property type="evidence" value="ECO:0007669"/>
    <property type="project" value="UniProtKB-KW"/>
</dbReference>
<comment type="subunit">
    <text evidence="8">Homodimer. Forms a stable heterotetrameric complex of 2 MoeB and 2 MoaD during adenylation of MoaD.</text>
</comment>
<dbReference type="Gene3D" id="3.40.50.720">
    <property type="entry name" value="NAD(P)-binding Rossmann-like Domain"/>
    <property type="match status" value="1"/>
</dbReference>
<evidence type="ECO:0000256" key="1">
    <source>
        <dbReference type="ARBA" id="ARBA00005046"/>
    </source>
</evidence>
<evidence type="ECO:0000256" key="4">
    <source>
        <dbReference type="ARBA" id="ARBA00022741"/>
    </source>
</evidence>
<dbReference type="PANTHER" id="PTHR10953">
    <property type="entry name" value="UBIQUITIN-ACTIVATING ENZYME E1"/>
    <property type="match status" value="1"/>
</dbReference>
<dbReference type="NCBIfam" id="NF004281">
    <property type="entry name" value="PRK05690.1"/>
    <property type="match status" value="1"/>
</dbReference>
<dbReference type="RefSeq" id="WP_123400274.1">
    <property type="nucleotide sequence ID" value="NZ_RJVI01000001.1"/>
</dbReference>
<dbReference type="InterPro" id="IPR000594">
    <property type="entry name" value="ThiF_NAD_FAD-bd"/>
</dbReference>
<evidence type="ECO:0000313" key="15">
    <source>
        <dbReference type="EMBL" id="ROR34799.1"/>
    </source>
</evidence>
<comment type="catalytic activity">
    <reaction evidence="6">
        <text>[molybdopterin-synthase sulfur-carrier protein]-C-terminal Gly-Gly + ATP + H(+) = [molybdopterin-synthase sulfur-carrier protein]-C-terminal Gly-Gly-AMP + diphosphate</text>
        <dbReference type="Rhea" id="RHEA:43616"/>
        <dbReference type="Rhea" id="RHEA-COMP:12159"/>
        <dbReference type="Rhea" id="RHEA-COMP:12202"/>
        <dbReference type="ChEBI" id="CHEBI:15378"/>
        <dbReference type="ChEBI" id="CHEBI:30616"/>
        <dbReference type="ChEBI" id="CHEBI:33019"/>
        <dbReference type="ChEBI" id="CHEBI:90618"/>
        <dbReference type="ChEBI" id="CHEBI:90778"/>
        <dbReference type="EC" id="2.7.7.80"/>
    </reaction>
</comment>
<dbReference type="FunFam" id="3.40.50.720:FF:000033">
    <property type="entry name" value="Adenylyltransferase and sulfurtransferase MOCS3"/>
    <property type="match status" value="1"/>
</dbReference>
<proteinExistence type="inferred from homology"/>
<keyword evidence="3 15" id="KW-0808">Transferase</keyword>
<feature type="domain" description="THIF-type NAD/FAD binding fold" evidence="14">
    <location>
        <begin position="9"/>
        <end position="241"/>
    </location>
</feature>
<dbReference type="Proteomes" id="UP000276634">
    <property type="component" value="Unassembled WGS sequence"/>
</dbReference>
<comment type="pathway">
    <text evidence="1">Cofactor biosynthesis; molybdopterin biosynthesis.</text>
</comment>
<evidence type="ECO:0000256" key="10">
    <source>
        <dbReference type="ARBA" id="ARBA00073635"/>
    </source>
</evidence>
<reference evidence="15 16" key="1">
    <citation type="submission" date="2018-11" db="EMBL/GenBank/DDBJ databases">
        <title>Genomic Encyclopedia of Type Strains, Phase IV (KMG-IV): sequencing the most valuable type-strain genomes for metagenomic binning, comparative biology and taxonomic classification.</title>
        <authorList>
            <person name="Goeker M."/>
        </authorList>
    </citation>
    <scope>NUCLEOTIDE SEQUENCE [LARGE SCALE GENOMIC DNA]</scope>
    <source>
        <strain evidence="15 16">DSM 100275</strain>
    </source>
</reference>
<name>A0A3N1Y7K1_9GAMM</name>
<comment type="caution">
    <text evidence="15">The sequence shown here is derived from an EMBL/GenBank/DDBJ whole genome shotgun (WGS) entry which is preliminary data.</text>
</comment>
<evidence type="ECO:0000256" key="5">
    <source>
        <dbReference type="ARBA" id="ARBA00022840"/>
    </source>
</evidence>
<dbReference type="InterPro" id="IPR035985">
    <property type="entry name" value="Ubiquitin-activating_enz"/>
</dbReference>
<evidence type="ECO:0000256" key="12">
    <source>
        <dbReference type="ARBA" id="ARBA00075328"/>
    </source>
</evidence>
<evidence type="ECO:0000256" key="6">
    <source>
        <dbReference type="ARBA" id="ARBA00052218"/>
    </source>
</evidence>
<gene>
    <name evidence="15" type="ORF">EDC57_0703</name>
</gene>
<evidence type="ECO:0000256" key="2">
    <source>
        <dbReference type="ARBA" id="ARBA00009919"/>
    </source>
</evidence>
<comment type="similarity">
    <text evidence="2">Belongs to the HesA/MoeB/ThiF family.</text>
</comment>
<dbReference type="GO" id="GO:0008146">
    <property type="term" value="F:sulfotransferase activity"/>
    <property type="evidence" value="ECO:0007669"/>
    <property type="project" value="TreeGrafter"/>
</dbReference>
<evidence type="ECO:0000256" key="11">
    <source>
        <dbReference type="ARBA" id="ARBA00075110"/>
    </source>
</evidence>